<reference evidence="2" key="1">
    <citation type="submission" date="2023-03" db="EMBL/GenBank/DDBJ databases">
        <authorList>
            <person name="Cremers G."/>
            <person name="Picone N."/>
        </authorList>
    </citation>
    <scope>NUCLEOTIDE SEQUENCE</scope>
    <source>
        <strain evidence="2">Sample_alias</strain>
    </source>
</reference>
<dbReference type="PANTHER" id="PTHR14119:SF3">
    <property type="entry name" value="ISOCHORISMATASE DOMAIN-CONTAINING PROTEIN 2"/>
    <property type="match status" value="1"/>
</dbReference>
<gene>
    <name evidence="2" type="ORF">MFUM_1284</name>
</gene>
<sequence length="176" mass="20004">MNWRIETKKTALLLIDLQDKLLSVIENRERVVQKAVQIVKLAKLFSLPLYISEQVPEKLGTTCKEILEVAGDVPRLSKNTFSASPILPADIPKNILVCGIETHICVRQTVYDLRMRDKTPYVLGDAIGSRNQIDHQLGIEEMRQDRVLITSVEAIAWEMIEKAEGAFFKEFLSILK</sequence>
<organism evidence="2 3">
    <name type="scientific">Candidatus Methylacidiphilum fumarolicum</name>
    <dbReference type="NCBI Taxonomy" id="591154"/>
    <lineage>
        <taxon>Bacteria</taxon>
        <taxon>Pseudomonadati</taxon>
        <taxon>Verrucomicrobiota</taxon>
        <taxon>Methylacidiphilae</taxon>
        <taxon>Methylacidiphilales</taxon>
        <taxon>Methylacidiphilaceae</taxon>
        <taxon>Methylacidiphilum (ex Ratnadevi et al. 2023)</taxon>
    </lineage>
</organism>
<evidence type="ECO:0000313" key="2">
    <source>
        <dbReference type="EMBL" id="CAI9085640.1"/>
    </source>
</evidence>
<dbReference type="GO" id="GO:0008908">
    <property type="term" value="F:isochorismatase activity"/>
    <property type="evidence" value="ECO:0007669"/>
    <property type="project" value="UniProtKB-EC"/>
</dbReference>
<feature type="domain" description="Isochorismatase-like" evidence="1">
    <location>
        <begin position="10"/>
        <end position="152"/>
    </location>
</feature>
<dbReference type="InterPro" id="IPR036380">
    <property type="entry name" value="Isochorismatase-like_sf"/>
</dbReference>
<name>A0ABM9ID97_9BACT</name>
<keyword evidence="3" id="KW-1185">Reference proteome</keyword>
<dbReference type="InterPro" id="IPR050993">
    <property type="entry name" value="Isochorismatase_domain"/>
</dbReference>
<dbReference type="EC" id="3.3.2.1" evidence="2"/>
<dbReference type="Pfam" id="PF00857">
    <property type="entry name" value="Isochorismatase"/>
    <property type="match status" value="1"/>
</dbReference>
<dbReference type="PANTHER" id="PTHR14119">
    <property type="entry name" value="HYDROLASE"/>
    <property type="match status" value="1"/>
</dbReference>
<dbReference type="Gene3D" id="3.40.50.850">
    <property type="entry name" value="Isochorismatase-like"/>
    <property type="match status" value="1"/>
</dbReference>
<dbReference type="SUPFAM" id="SSF52499">
    <property type="entry name" value="Isochorismatase-like hydrolases"/>
    <property type="match status" value="1"/>
</dbReference>
<protein>
    <submittedName>
        <fullName evidence="2">Isochorismatase</fullName>
        <ecNumber evidence="2">3.3.2.1</ecNumber>
    </submittedName>
</protein>
<proteinExistence type="predicted"/>
<keyword evidence="2" id="KW-0378">Hydrolase</keyword>
<accession>A0ABM9ID97</accession>
<evidence type="ECO:0000259" key="1">
    <source>
        <dbReference type="Pfam" id="PF00857"/>
    </source>
</evidence>
<dbReference type="InterPro" id="IPR000868">
    <property type="entry name" value="Isochorismatase-like_dom"/>
</dbReference>
<evidence type="ECO:0000313" key="3">
    <source>
        <dbReference type="Proteomes" id="UP001161497"/>
    </source>
</evidence>
<dbReference type="EMBL" id="OX458932">
    <property type="protein sequence ID" value="CAI9085640.1"/>
    <property type="molecule type" value="Genomic_DNA"/>
</dbReference>
<dbReference type="RefSeq" id="WP_009058636.1">
    <property type="nucleotide sequence ID" value="NZ_JAHXRZ010000013.1"/>
</dbReference>
<dbReference type="Proteomes" id="UP001161497">
    <property type="component" value="Chromosome"/>
</dbReference>